<evidence type="ECO:0000313" key="2">
    <source>
        <dbReference type="Proteomes" id="UP000030748"/>
    </source>
</evidence>
<dbReference type="Proteomes" id="UP000030748">
    <property type="component" value="Unassembled WGS sequence"/>
</dbReference>
<dbReference type="eggNOG" id="ENOG502S21T">
    <property type="taxonomic scope" value="Eukaryota"/>
</dbReference>
<evidence type="ECO:0000313" key="1">
    <source>
        <dbReference type="EMBL" id="EYU34524.1"/>
    </source>
</evidence>
<dbReference type="KEGG" id="egt:105961146"/>
<protein>
    <submittedName>
        <fullName evidence="1">Uncharacterized protein</fullName>
    </submittedName>
</protein>
<reference evidence="1 2" key="1">
    <citation type="journal article" date="2013" name="Proc. Natl. Acad. Sci. U.S.A.">
        <title>Fine-scale variation in meiotic recombination in Mimulus inferred from population shotgun sequencing.</title>
        <authorList>
            <person name="Hellsten U."/>
            <person name="Wright K.M."/>
            <person name="Jenkins J."/>
            <person name="Shu S."/>
            <person name="Yuan Y."/>
            <person name="Wessler S.R."/>
            <person name="Schmutz J."/>
            <person name="Willis J.H."/>
            <person name="Rokhsar D.S."/>
        </authorList>
    </citation>
    <scope>NUCLEOTIDE SEQUENCE [LARGE SCALE GENOMIC DNA]</scope>
    <source>
        <strain evidence="2">cv. DUN x IM62</strain>
    </source>
</reference>
<dbReference type="STRING" id="4155.A0A022R3K3"/>
<dbReference type="EMBL" id="KI630679">
    <property type="protein sequence ID" value="EYU34524.1"/>
    <property type="molecule type" value="Genomic_DNA"/>
</dbReference>
<gene>
    <name evidence="1" type="ORF">MIMGU_mgv1a026425mg</name>
</gene>
<dbReference type="PANTHER" id="PTHR34046:SF7">
    <property type="entry name" value="DUF740 FAMILY PROTEIN"/>
    <property type="match status" value="1"/>
</dbReference>
<organism evidence="1 2">
    <name type="scientific">Erythranthe guttata</name>
    <name type="common">Yellow monkey flower</name>
    <name type="synonym">Mimulus guttatus</name>
    <dbReference type="NCBI Taxonomy" id="4155"/>
    <lineage>
        <taxon>Eukaryota</taxon>
        <taxon>Viridiplantae</taxon>
        <taxon>Streptophyta</taxon>
        <taxon>Embryophyta</taxon>
        <taxon>Tracheophyta</taxon>
        <taxon>Spermatophyta</taxon>
        <taxon>Magnoliopsida</taxon>
        <taxon>eudicotyledons</taxon>
        <taxon>Gunneridae</taxon>
        <taxon>Pentapetalae</taxon>
        <taxon>asterids</taxon>
        <taxon>lamiids</taxon>
        <taxon>Lamiales</taxon>
        <taxon>Phrymaceae</taxon>
        <taxon>Erythranthe</taxon>
    </lineage>
</organism>
<sequence>MDPKMKHKHKQYCSDRAKAAAACKRHPKHRQSAGVCSICLNEKLLKLSNNNNKKVFSKVVANYYSRSSSSDLSTLSSSNESSYSSPVKNNRVEFYEAGKSKRVFKNIEVLKKSRSMAFFFQRRKDDDENYEKKVEMKRGFWSKLFMLPRRNVKLTRSKTTRERVITTAY</sequence>
<dbReference type="AlphaFoldDB" id="A0A022R3K3"/>
<accession>A0A022R3K3</accession>
<dbReference type="OMA" id="EKVISWM"/>
<keyword evidence="2" id="KW-1185">Reference proteome</keyword>
<dbReference type="OrthoDB" id="688136at2759"/>
<dbReference type="PANTHER" id="PTHR34046">
    <property type="entry name" value="OS06G0218800 PROTEIN"/>
    <property type="match status" value="1"/>
</dbReference>
<dbReference type="PhylomeDB" id="A0A022R3K3"/>
<proteinExistence type="predicted"/>
<name>A0A022R3K3_ERYGU</name>